<accession>A0AAV4JBZ5</accession>
<reference evidence="1 2" key="1">
    <citation type="journal article" date="2021" name="Elife">
        <title>Chloroplast acquisition without the gene transfer in kleptoplastic sea slugs, Plakobranchus ocellatus.</title>
        <authorList>
            <person name="Maeda T."/>
            <person name="Takahashi S."/>
            <person name="Yoshida T."/>
            <person name="Shimamura S."/>
            <person name="Takaki Y."/>
            <person name="Nagai Y."/>
            <person name="Toyoda A."/>
            <person name="Suzuki Y."/>
            <person name="Arimoto A."/>
            <person name="Ishii H."/>
            <person name="Satoh N."/>
            <person name="Nishiyama T."/>
            <person name="Hasebe M."/>
            <person name="Maruyama T."/>
            <person name="Minagawa J."/>
            <person name="Obokata J."/>
            <person name="Shigenobu S."/>
        </authorList>
    </citation>
    <scope>NUCLEOTIDE SEQUENCE [LARGE SCALE GENOMIC DNA]</scope>
</reference>
<evidence type="ECO:0000313" key="2">
    <source>
        <dbReference type="Proteomes" id="UP000762676"/>
    </source>
</evidence>
<protein>
    <submittedName>
        <fullName evidence="1">Uncharacterized protein</fullName>
    </submittedName>
</protein>
<dbReference type="EMBL" id="BMAT01013741">
    <property type="protein sequence ID" value="GFS19208.1"/>
    <property type="molecule type" value="Genomic_DNA"/>
</dbReference>
<keyword evidence="2" id="KW-1185">Reference proteome</keyword>
<name>A0AAV4JBZ5_9GAST</name>
<comment type="caution">
    <text evidence="1">The sequence shown here is derived from an EMBL/GenBank/DDBJ whole genome shotgun (WGS) entry which is preliminary data.</text>
</comment>
<evidence type="ECO:0000313" key="1">
    <source>
        <dbReference type="EMBL" id="GFS19208.1"/>
    </source>
</evidence>
<proteinExistence type="predicted"/>
<organism evidence="1 2">
    <name type="scientific">Elysia marginata</name>
    <dbReference type="NCBI Taxonomy" id="1093978"/>
    <lineage>
        <taxon>Eukaryota</taxon>
        <taxon>Metazoa</taxon>
        <taxon>Spiralia</taxon>
        <taxon>Lophotrochozoa</taxon>
        <taxon>Mollusca</taxon>
        <taxon>Gastropoda</taxon>
        <taxon>Heterobranchia</taxon>
        <taxon>Euthyneura</taxon>
        <taxon>Panpulmonata</taxon>
        <taxon>Sacoglossa</taxon>
        <taxon>Placobranchoidea</taxon>
        <taxon>Plakobranchidae</taxon>
        <taxon>Elysia</taxon>
    </lineage>
</organism>
<gene>
    <name evidence="1" type="ORF">ElyMa_006867100</name>
</gene>
<sequence length="91" mass="10115">MKRVPQKSCRKTYVGWKIGEKMACQVPSTKCSLLKLGSKKSEARYLMAEKTDGGGDATHQLAESGTEKDLGVVIDNNPNFKQHYRTMHTLG</sequence>
<dbReference type="AlphaFoldDB" id="A0AAV4JBZ5"/>
<dbReference type="Proteomes" id="UP000762676">
    <property type="component" value="Unassembled WGS sequence"/>
</dbReference>